<dbReference type="InterPro" id="IPR029044">
    <property type="entry name" value="Nucleotide-diphossugar_trans"/>
</dbReference>
<keyword evidence="2" id="KW-0808">Transferase</keyword>
<organism evidence="7 8">
    <name type="scientific">Cladobotryum mycophilum</name>
    <dbReference type="NCBI Taxonomy" id="491253"/>
    <lineage>
        <taxon>Eukaryota</taxon>
        <taxon>Fungi</taxon>
        <taxon>Dikarya</taxon>
        <taxon>Ascomycota</taxon>
        <taxon>Pezizomycotina</taxon>
        <taxon>Sordariomycetes</taxon>
        <taxon>Hypocreomycetidae</taxon>
        <taxon>Hypocreales</taxon>
        <taxon>Hypocreaceae</taxon>
        <taxon>Cladobotryum</taxon>
    </lineage>
</organism>
<evidence type="ECO:0000259" key="6">
    <source>
        <dbReference type="Pfam" id="PF09258"/>
    </source>
</evidence>
<keyword evidence="5" id="KW-0812">Transmembrane</keyword>
<name>A0ABR0SJ35_9HYPO</name>
<dbReference type="Gene3D" id="3.90.550.10">
    <property type="entry name" value="Spore Coat Polysaccharide Biosynthesis Protein SpsA, Chain A"/>
    <property type="match status" value="1"/>
</dbReference>
<evidence type="ECO:0000256" key="4">
    <source>
        <dbReference type="ARBA" id="ARBA00023157"/>
    </source>
</evidence>
<dbReference type="PANTHER" id="PTHR48261:SF2">
    <property type="entry name" value="ACETYLGLUCOSAMINYLTRANSFERASE"/>
    <property type="match status" value="1"/>
</dbReference>
<keyword evidence="8" id="KW-1185">Reference proteome</keyword>
<dbReference type="PANTHER" id="PTHR48261">
    <property type="entry name" value="ACETYLGLUCOSAMINYLTRANSFERASE"/>
    <property type="match status" value="1"/>
</dbReference>
<comment type="subcellular location">
    <subcellularLocation>
        <location evidence="1">Membrane</location>
    </subcellularLocation>
</comment>
<comment type="caution">
    <text evidence="7">The sequence shown here is derived from an EMBL/GenBank/DDBJ whole genome shotgun (WGS) entry which is preliminary data.</text>
</comment>
<dbReference type="EMBL" id="JAVFKD010000013">
    <property type="protein sequence ID" value="KAK5991716.1"/>
    <property type="molecule type" value="Genomic_DNA"/>
</dbReference>
<evidence type="ECO:0000256" key="2">
    <source>
        <dbReference type="ARBA" id="ARBA00022679"/>
    </source>
</evidence>
<dbReference type="InterPro" id="IPR004263">
    <property type="entry name" value="Exostosin"/>
</dbReference>
<evidence type="ECO:0000256" key="5">
    <source>
        <dbReference type="SAM" id="Phobius"/>
    </source>
</evidence>
<sequence>MASCLGALQTRRFRRTITVLVALAFSVTTIVFLVNRFEPGSALSTIGRTKEPSSVVTSGAKLPLCSDIEGAGHNSTRPTTWREKADTKFADLLDDKFTIALSTFHRPKELKRTLNILLKNPRATPQNMAFPSATESPRDSLNEKLWPDSKYRTKAILLSDDDVFYRPEDLEFVFHMWRKFGKDRLTGALGRCASLTRNGEWNYNFCSQREHEDVYALILTNLAFTHISFLDYYFSDDPAVTKIRDYVDKTFNCEDIALNFVASMLTGSGPLLVRGRHQYVNLDPAGGISRQSGHMEARSKCLNVFADAFQCMPLMNETGRIEHGLKHNVWYKSLWDVIRG</sequence>
<feature type="domain" description="Glycosyl transferase 64" evidence="6">
    <location>
        <begin position="134"/>
        <end position="322"/>
    </location>
</feature>
<keyword evidence="4" id="KW-1015">Disulfide bond</keyword>
<dbReference type="InterPro" id="IPR015338">
    <property type="entry name" value="GT64_dom"/>
</dbReference>
<dbReference type="Pfam" id="PF09258">
    <property type="entry name" value="Glyco_transf_64"/>
    <property type="match status" value="1"/>
</dbReference>
<evidence type="ECO:0000256" key="3">
    <source>
        <dbReference type="ARBA" id="ARBA00023136"/>
    </source>
</evidence>
<feature type="transmembrane region" description="Helical" evidence="5">
    <location>
        <begin position="16"/>
        <end position="34"/>
    </location>
</feature>
<gene>
    <name evidence="7" type="ORF">PT974_07749</name>
</gene>
<evidence type="ECO:0000256" key="1">
    <source>
        <dbReference type="ARBA" id="ARBA00004370"/>
    </source>
</evidence>
<protein>
    <submittedName>
        <fullName evidence="7">Exostosin-3-like protein</fullName>
    </submittedName>
</protein>
<reference evidence="7 8" key="1">
    <citation type="submission" date="2024-01" db="EMBL/GenBank/DDBJ databases">
        <title>Complete genome of Cladobotryum mycophilum ATHUM6906.</title>
        <authorList>
            <person name="Christinaki A.C."/>
            <person name="Myridakis A.I."/>
            <person name="Kouvelis V.N."/>
        </authorList>
    </citation>
    <scope>NUCLEOTIDE SEQUENCE [LARGE SCALE GENOMIC DNA]</scope>
    <source>
        <strain evidence="7 8">ATHUM6906</strain>
    </source>
</reference>
<keyword evidence="3 5" id="KW-0472">Membrane</keyword>
<evidence type="ECO:0000313" key="8">
    <source>
        <dbReference type="Proteomes" id="UP001338125"/>
    </source>
</evidence>
<accession>A0ABR0SJ35</accession>
<proteinExistence type="predicted"/>
<keyword evidence="5" id="KW-1133">Transmembrane helix</keyword>
<evidence type="ECO:0000313" key="7">
    <source>
        <dbReference type="EMBL" id="KAK5991716.1"/>
    </source>
</evidence>
<dbReference type="Proteomes" id="UP001338125">
    <property type="component" value="Unassembled WGS sequence"/>
</dbReference>
<dbReference type="SUPFAM" id="SSF53448">
    <property type="entry name" value="Nucleotide-diphospho-sugar transferases"/>
    <property type="match status" value="1"/>
</dbReference>